<feature type="region of interest" description="Disordered" evidence="7">
    <location>
        <begin position="1"/>
        <end position="119"/>
    </location>
</feature>
<reference evidence="11" key="1">
    <citation type="submission" date="2022-11" db="UniProtKB">
        <authorList>
            <consortium name="WormBaseParasite"/>
        </authorList>
    </citation>
    <scope>IDENTIFICATION</scope>
</reference>
<evidence type="ECO:0000313" key="11">
    <source>
        <dbReference type="WBParaSite" id="PSAMB.scaffold277size59606.g4271.t1"/>
    </source>
</evidence>
<dbReference type="Proteomes" id="UP000887566">
    <property type="component" value="Unplaced"/>
</dbReference>
<feature type="domain" description="DEAD-box RNA helicase Q" evidence="9">
    <location>
        <begin position="215"/>
        <end position="243"/>
    </location>
</feature>
<evidence type="ECO:0000256" key="1">
    <source>
        <dbReference type="ARBA" id="ARBA00012552"/>
    </source>
</evidence>
<dbReference type="InterPro" id="IPR027417">
    <property type="entry name" value="P-loop_NTPase"/>
</dbReference>
<evidence type="ECO:0000256" key="7">
    <source>
        <dbReference type="SAM" id="MobiDB-lite"/>
    </source>
</evidence>
<dbReference type="AlphaFoldDB" id="A0A914W0H6"/>
<dbReference type="InterPro" id="IPR014014">
    <property type="entry name" value="RNA_helicase_DEAD_Q_motif"/>
</dbReference>
<feature type="compositionally biased region" description="Basic residues" evidence="7">
    <location>
        <begin position="68"/>
        <end position="77"/>
    </location>
</feature>
<keyword evidence="3" id="KW-0378">Hydrolase</keyword>
<proteinExistence type="predicted"/>
<dbReference type="GO" id="GO:0003676">
    <property type="term" value="F:nucleic acid binding"/>
    <property type="evidence" value="ECO:0007669"/>
    <property type="project" value="InterPro"/>
</dbReference>
<evidence type="ECO:0000259" key="9">
    <source>
        <dbReference type="PROSITE" id="PS51195"/>
    </source>
</evidence>
<keyword evidence="10" id="KW-1185">Reference proteome</keyword>
<dbReference type="WBParaSite" id="PSAMB.scaffold277size59606.g4271.t1">
    <property type="protein sequence ID" value="PSAMB.scaffold277size59606.g4271.t1"/>
    <property type="gene ID" value="PSAMB.scaffold277size59606.g4271"/>
</dbReference>
<dbReference type="InterPro" id="IPR011545">
    <property type="entry name" value="DEAD/DEAH_box_helicase_dom"/>
</dbReference>
<evidence type="ECO:0000256" key="4">
    <source>
        <dbReference type="ARBA" id="ARBA00022806"/>
    </source>
</evidence>
<feature type="domain" description="Helicase ATP-binding" evidence="8">
    <location>
        <begin position="246"/>
        <end position="316"/>
    </location>
</feature>
<sequence length="367" mass="40898">MSDGEQNSGGGVKEHENVDVNESRLKYQRKREQLLREEAEAKKHASFSESDEEADRAGDDYRPYIPLKQRRKEKLYRRGLLQQVLQPKGGDGSDGDGSDSSAGMPKWKKAKKDEEPMTLLDQHSALKKQALEEPPTETEAEKQLKEEDKLLESVAPGIALMAASELAQGIEYTESIKTGWRPPRHVLAQTDEEHTAFRRRMGIVAEGDNIPPPLRSFEEMKFPKAILDGLKAKGIETPTAIQMQALPAALSGRDVIGIAFTGSGKTLVFSLPLIMFCLEQEIAIPFSQGEGPYGLIVVPSRELAKQIQDVIDHFFEQLAKAGLPRLRSAICIGGMPVKEQADTIRRYPIILFYSLNFPVSNNKSWTE</sequence>
<keyword evidence="4" id="KW-0347">Helicase</keyword>
<evidence type="ECO:0000256" key="2">
    <source>
        <dbReference type="ARBA" id="ARBA00022741"/>
    </source>
</evidence>
<dbReference type="GO" id="GO:0016787">
    <property type="term" value="F:hydrolase activity"/>
    <property type="evidence" value="ECO:0007669"/>
    <property type="project" value="UniProtKB-KW"/>
</dbReference>
<dbReference type="PANTHER" id="PTHR47958">
    <property type="entry name" value="ATP-DEPENDENT RNA HELICASE DBP3"/>
    <property type="match status" value="1"/>
</dbReference>
<dbReference type="SUPFAM" id="SSF52540">
    <property type="entry name" value="P-loop containing nucleoside triphosphate hydrolases"/>
    <property type="match status" value="1"/>
</dbReference>
<organism evidence="10 11">
    <name type="scientific">Plectus sambesii</name>
    <dbReference type="NCBI Taxonomy" id="2011161"/>
    <lineage>
        <taxon>Eukaryota</taxon>
        <taxon>Metazoa</taxon>
        <taxon>Ecdysozoa</taxon>
        <taxon>Nematoda</taxon>
        <taxon>Chromadorea</taxon>
        <taxon>Plectida</taxon>
        <taxon>Plectina</taxon>
        <taxon>Plectoidea</taxon>
        <taxon>Plectidae</taxon>
        <taxon>Plectus</taxon>
    </lineage>
</organism>
<accession>A0A914W0H6</accession>
<protein>
    <recommendedName>
        <fullName evidence="1">RNA helicase</fullName>
        <ecNumber evidence="1">3.6.4.13</ecNumber>
    </recommendedName>
</protein>
<dbReference type="EC" id="3.6.4.13" evidence="1"/>
<keyword evidence="5" id="KW-0067">ATP-binding</keyword>
<evidence type="ECO:0000256" key="5">
    <source>
        <dbReference type="ARBA" id="ARBA00022840"/>
    </source>
</evidence>
<dbReference type="PROSITE" id="PS51195">
    <property type="entry name" value="Q_MOTIF"/>
    <property type="match status" value="1"/>
</dbReference>
<dbReference type="InterPro" id="IPR014001">
    <property type="entry name" value="Helicase_ATP-bd"/>
</dbReference>
<evidence type="ECO:0000256" key="6">
    <source>
        <dbReference type="PROSITE-ProRule" id="PRU00552"/>
    </source>
</evidence>
<name>A0A914W0H6_9BILA</name>
<feature type="short sequence motif" description="Q motif" evidence="6">
    <location>
        <begin position="215"/>
        <end position="243"/>
    </location>
</feature>
<feature type="compositionally biased region" description="Basic and acidic residues" evidence="7">
    <location>
        <begin position="12"/>
        <end position="43"/>
    </location>
</feature>
<dbReference type="GO" id="GO:0003724">
    <property type="term" value="F:RNA helicase activity"/>
    <property type="evidence" value="ECO:0007669"/>
    <property type="project" value="UniProtKB-EC"/>
</dbReference>
<dbReference type="GO" id="GO:0005524">
    <property type="term" value="F:ATP binding"/>
    <property type="evidence" value="ECO:0007669"/>
    <property type="project" value="UniProtKB-KW"/>
</dbReference>
<dbReference type="Gene3D" id="3.40.50.300">
    <property type="entry name" value="P-loop containing nucleotide triphosphate hydrolases"/>
    <property type="match status" value="1"/>
</dbReference>
<dbReference type="PROSITE" id="PS51192">
    <property type="entry name" value="HELICASE_ATP_BIND_1"/>
    <property type="match status" value="1"/>
</dbReference>
<keyword evidence="2" id="KW-0547">Nucleotide-binding</keyword>
<dbReference type="Pfam" id="PF00270">
    <property type="entry name" value="DEAD"/>
    <property type="match status" value="1"/>
</dbReference>
<evidence type="ECO:0000313" key="10">
    <source>
        <dbReference type="Proteomes" id="UP000887566"/>
    </source>
</evidence>
<evidence type="ECO:0000259" key="8">
    <source>
        <dbReference type="PROSITE" id="PS51192"/>
    </source>
</evidence>
<evidence type="ECO:0000256" key="3">
    <source>
        <dbReference type="ARBA" id="ARBA00022801"/>
    </source>
</evidence>